<dbReference type="GO" id="GO:0005524">
    <property type="term" value="F:ATP binding"/>
    <property type="evidence" value="ECO:0007669"/>
    <property type="project" value="UniProtKB-UniRule"/>
</dbReference>
<feature type="transmembrane region" description="Helical" evidence="17">
    <location>
        <begin position="492"/>
        <end position="513"/>
    </location>
</feature>
<evidence type="ECO:0000256" key="12">
    <source>
        <dbReference type="ARBA" id="ARBA00022989"/>
    </source>
</evidence>
<dbReference type="InterPro" id="IPR011009">
    <property type="entry name" value="Kinase-like_dom_sf"/>
</dbReference>
<protein>
    <recommendedName>
        <fullName evidence="18">Protein kinase domain-containing protein</fullName>
    </recommendedName>
</protein>
<feature type="transmembrane region" description="Helical" evidence="17">
    <location>
        <begin position="34"/>
        <end position="52"/>
    </location>
</feature>
<keyword evidence="12 17" id="KW-1133">Transmembrane helix</keyword>
<evidence type="ECO:0000256" key="14">
    <source>
        <dbReference type="ARBA" id="ARBA00023170"/>
    </source>
</evidence>
<organism evidence="19 20">
    <name type="scientific">Zostera marina</name>
    <name type="common">Eelgrass</name>
    <dbReference type="NCBI Taxonomy" id="29655"/>
    <lineage>
        <taxon>Eukaryota</taxon>
        <taxon>Viridiplantae</taxon>
        <taxon>Streptophyta</taxon>
        <taxon>Embryophyta</taxon>
        <taxon>Tracheophyta</taxon>
        <taxon>Spermatophyta</taxon>
        <taxon>Magnoliopsida</taxon>
        <taxon>Liliopsida</taxon>
        <taxon>Zosteraceae</taxon>
        <taxon>Zostera</taxon>
    </lineage>
</organism>
<dbReference type="STRING" id="29655.A0A0K9NT74"/>
<keyword evidence="3" id="KW-0597">Phosphoprotein</keyword>
<evidence type="ECO:0000256" key="17">
    <source>
        <dbReference type="SAM" id="Phobius"/>
    </source>
</evidence>
<dbReference type="FunFam" id="1.10.510.10:FF:000146">
    <property type="entry name" value="LRR receptor-like serine/threonine-protein kinase IOS1"/>
    <property type="match status" value="1"/>
</dbReference>
<dbReference type="Pfam" id="PF00069">
    <property type="entry name" value="Pkinase"/>
    <property type="match status" value="1"/>
</dbReference>
<keyword evidence="6 17" id="KW-0812">Transmembrane</keyword>
<evidence type="ECO:0000259" key="18">
    <source>
        <dbReference type="PROSITE" id="PS50011"/>
    </source>
</evidence>
<keyword evidence="5" id="KW-0808">Transferase</keyword>
<evidence type="ECO:0000256" key="1">
    <source>
        <dbReference type="ARBA" id="ARBA00004162"/>
    </source>
</evidence>
<dbReference type="SUPFAM" id="SSF56112">
    <property type="entry name" value="Protein kinase-like (PK-like)"/>
    <property type="match status" value="1"/>
</dbReference>
<keyword evidence="2" id="KW-0723">Serine/threonine-protein kinase</keyword>
<gene>
    <name evidence="19" type="ORF">ZOSMA_6G01820</name>
</gene>
<name>A0A0K9NT74_ZOSMR</name>
<dbReference type="SUPFAM" id="SSF52047">
    <property type="entry name" value="RNI-like"/>
    <property type="match status" value="1"/>
</dbReference>
<feature type="domain" description="Protein kinase" evidence="18">
    <location>
        <begin position="556"/>
        <end position="832"/>
    </location>
</feature>
<dbReference type="InterPro" id="IPR055414">
    <property type="entry name" value="LRR_R13L4/SHOC2-like"/>
</dbReference>
<dbReference type="AlphaFoldDB" id="A0A0K9NT74"/>
<sequence length="861" mass="96267">MITQSIDQLLICSDLPNMEIFIKCSSSLNIIPRLFFFVFICCSSSLFFYGGIAATENKTDPIEVEALGAIFRNWKIDGEKTWNINSTNPCIDYVVNDSNDETIDDFSSSRGKLEILCSCDNTTICNIIRLSAWDLKLSGTIPNELENLTKLVYMDLDDNSLTGELPDFLWTLTEMETMTLSGNDFDGSISPEIRNMKNIKKLELERNQFSGNIPNSFWNLTNLETFSIKSNNFNGSLPQDIGNLKNLIDLDLYDNSFEGSIPLSIENLINLENLNFEDNLFEGSIPSSIGYLIDLEELYLSNNNFEGEILNSLGNLTKLRILDLEDNSFQGSIPSSIGNLVDLEELRLSSNKFGGNIPLSFWNLTNLEGLWISNNNFSGFLPEEIGNLKNLNTLDLSINNFGGSLPKQIGNMAKLLELDLSKNNFSSSLPEEIGNLTKLEELDISENNFTGSIPNNLIQRQSLGLLNISFEGNPELCFDNLCGKSSSNKTTIIIITVICSTIVVFSVIIFIAWKVKRNSRITLSKEQLDGPLQGMVPGIHTSNKEFTYLDLVTMTGNFNKIIGKGGFGNVYYGIDQRNGSEVAVKVLSDSSIQGSKEFQMEAQILSRIHHKNFVSLVGYCTETGHLALVYEYMKGGSLQQLISGQSNNSTTISWRDRMRMGLEIAQGLNYLHQECQPAIVHRDIKTTNILLSQKFEVKIADFGLSKIFENGANTSMSTIVMGTFGYIDPEYHKTQKLNEKSDVYSFGIVLIELITGQPAVINHAGERIPIATLVEPMIERGEIDEIIDPKLNGEYNIISARKALEIAFACIPQKSNERLSMFDVVKQLKECLEIEIPQESLTIKSTDTYIYYEDVTAPFAR</sequence>
<dbReference type="FunFam" id="3.80.10.10:FF:000095">
    <property type="entry name" value="LRR receptor-like serine/threonine-protein kinase GSO1"/>
    <property type="match status" value="1"/>
</dbReference>
<accession>A0A0K9NT74</accession>
<dbReference type="SMART" id="SM00369">
    <property type="entry name" value="LRR_TYP"/>
    <property type="match status" value="7"/>
</dbReference>
<dbReference type="InterPro" id="IPR008271">
    <property type="entry name" value="Ser/Thr_kinase_AS"/>
</dbReference>
<dbReference type="PROSITE" id="PS00108">
    <property type="entry name" value="PROTEIN_KINASE_ST"/>
    <property type="match status" value="1"/>
</dbReference>
<dbReference type="PROSITE" id="PS00107">
    <property type="entry name" value="PROTEIN_KINASE_ATP"/>
    <property type="match status" value="1"/>
</dbReference>
<keyword evidence="10" id="KW-0418">Kinase</keyword>
<keyword evidence="20" id="KW-1185">Reference proteome</keyword>
<dbReference type="Pfam" id="PF00560">
    <property type="entry name" value="LRR_1"/>
    <property type="match status" value="5"/>
</dbReference>
<dbReference type="Gene3D" id="3.30.200.20">
    <property type="entry name" value="Phosphorylase Kinase, domain 1"/>
    <property type="match status" value="1"/>
</dbReference>
<evidence type="ECO:0000256" key="11">
    <source>
        <dbReference type="ARBA" id="ARBA00022840"/>
    </source>
</evidence>
<comment type="subcellular location">
    <subcellularLocation>
        <location evidence="1">Cell membrane</location>
        <topology evidence="1">Single-pass membrane protein</topology>
    </subcellularLocation>
</comment>
<evidence type="ECO:0000256" key="2">
    <source>
        <dbReference type="ARBA" id="ARBA00022527"/>
    </source>
</evidence>
<dbReference type="InterPro" id="IPR001611">
    <property type="entry name" value="Leu-rich_rpt"/>
</dbReference>
<evidence type="ECO:0000256" key="8">
    <source>
        <dbReference type="ARBA" id="ARBA00022737"/>
    </source>
</evidence>
<evidence type="ECO:0000256" key="9">
    <source>
        <dbReference type="ARBA" id="ARBA00022741"/>
    </source>
</evidence>
<dbReference type="SMART" id="SM00220">
    <property type="entry name" value="S_TKc"/>
    <property type="match status" value="1"/>
</dbReference>
<dbReference type="Gene3D" id="3.80.10.10">
    <property type="entry name" value="Ribonuclease Inhibitor"/>
    <property type="match status" value="2"/>
</dbReference>
<evidence type="ECO:0000256" key="15">
    <source>
        <dbReference type="ARBA" id="ARBA00023180"/>
    </source>
</evidence>
<evidence type="ECO:0000256" key="3">
    <source>
        <dbReference type="ARBA" id="ARBA00022553"/>
    </source>
</evidence>
<keyword evidence="9 16" id="KW-0547">Nucleotide-binding</keyword>
<reference evidence="20" key="1">
    <citation type="journal article" date="2016" name="Nature">
        <title>The genome of the seagrass Zostera marina reveals angiosperm adaptation to the sea.</title>
        <authorList>
            <person name="Olsen J.L."/>
            <person name="Rouze P."/>
            <person name="Verhelst B."/>
            <person name="Lin Y.-C."/>
            <person name="Bayer T."/>
            <person name="Collen J."/>
            <person name="Dattolo E."/>
            <person name="De Paoli E."/>
            <person name="Dittami S."/>
            <person name="Maumus F."/>
            <person name="Michel G."/>
            <person name="Kersting A."/>
            <person name="Lauritano C."/>
            <person name="Lohaus R."/>
            <person name="Toepel M."/>
            <person name="Tonon T."/>
            <person name="Vanneste K."/>
            <person name="Amirebrahimi M."/>
            <person name="Brakel J."/>
            <person name="Bostroem C."/>
            <person name="Chovatia M."/>
            <person name="Grimwood J."/>
            <person name="Jenkins J.W."/>
            <person name="Jueterbock A."/>
            <person name="Mraz A."/>
            <person name="Stam W.T."/>
            <person name="Tice H."/>
            <person name="Bornberg-Bauer E."/>
            <person name="Green P.J."/>
            <person name="Pearson G.A."/>
            <person name="Procaccini G."/>
            <person name="Duarte C.M."/>
            <person name="Schmutz J."/>
            <person name="Reusch T.B.H."/>
            <person name="Van de Peer Y."/>
        </authorList>
    </citation>
    <scope>NUCLEOTIDE SEQUENCE [LARGE SCALE GENOMIC DNA]</scope>
    <source>
        <strain evidence="20">cv. Finnish</strain>
    </source>
</reference>
<keyword evidence="15" id="KW-0325">Glycoprotein</keyword>
<dbReference type="InterPro" id="IPR003591">
    <property type="entry name" value="Leu-rich_rpt_typical-subtyp"/>
</dbReference>
<dbReference type="GO" id="GO:0005886">
    <property type="term" value="C:plasma membrane"/>
    <property type="evidence" value="ECO:0007669"/>
    <property type="project" value="UniProtKB-SubCell"/>
</dbReference>
<feature type="binding site" evidence="16">
    <location>
        <position position="585"/>
    </location>
    <ligand>
        <name>ATP</name>
        <dbReference type="ChEBI" id="CHEBI:30616"/>
    </ligand>
</feature>
<keyword evidence="8" id="KW-0677">Repeat</keyword>
<evidence type="ECO:0000256" key="10">
    <source>
        <dbReference type="ARBA" id="ARBA00022777"/>
    </source>
</evidence>
<dbReference type="OrthoDB" id="1909384at2759"/>
<dbReference type="InterPro" id="IPR032675">
    <property type="entry name" value="LRR_dom_sf"/>
</dbReference>
<evidence type="ECO:0000256" key="6">
    <source>
        <dbReference type="ARBA" id="ARBA00022692"/>
    </source>
</evidence>
<evidence type="ECO:0000313" key="20">
    <source>
        <dbReference type="Proteomes" id="UP000036987"/>
    </source>
</evidence>
<evidence type="ECO:0000256" key="7">
    <source>
        <dbReference type="ARBA" id="ARBA00022729"/>
    </source>
</evidence>
<dbReference type="GO" id="GO:0004674">
    <property type="term" value="F:protein serine/threonine kinase activity"/>
    <property type="evidence" value="ECO:0007669"/>
    <property type="project" value="UniProtKB-KW"/>
</dbReference>
<evidence type="ECO:0000256" key="4">
    <source>
        <dbReference type="ARBA" id="ARBA00022614"/>
    </source>
</evidence>
<dbReference type="FunFam" id="3.80.10.10:FF:000062">
    <property type="entry name" value="protein STRUBBELIG-RECEPTOR FAMILY 3"/>
    <property type="match status" value="1"/>
</dbReference>
<dbReference type="InterPro" id="IPR000719">
    <property type="entry name" value="Prot_kinase_dom"/>
</dbReference>
<comment type="caution">
    <text evidence="19">The sequence shown here is derived from an EMBL/GenBank/DDBJ whole genome shotgun (WGS) entry which is preliminary data.</text>
</comment>
<evidence type="ECO:0000256" key="16">
    <source>
        <dbReference type="PROSITE-ProRule" id="PRU10141"/>
    </source>
</evidence>
<keyword evidence="4" id="KW-0433">Leucine-rich repeat</keyword>
<evidence type="ECO:0000313" key="19">
    <source>
        <dbReference type="EMBL" id="KMZ59247.1"/>
    </source>
</evidence>
<dbReference type="PROSITE" id="PS50011">
    <property type="entry name" value="PROTEIN_KINASE_DOM"/>
    <property type="match status" value="1"/>
</dbReference>
<dbReference type="Pfam" id="PF23598">
    <property type="entry name" value="LRR_14"/>
    <property type="match status" value="1"/>
</dbReference>
<keyword evidence="14" id="KW-0675">Receptor</keyword>
<dbReference type="PANTHER" id="PTHR45974">
    <property type="entry name" value="RECEPTOR-LIKE PROTEIN 55"/>
    <property type="match status" value="1"/>
</dbReference>
<dbReference type="Gene3D" id="1.10.510.10">
    <property type="entry name" value="Transferase(Phosphotransferase) domain 1"/>
    <property type="match status" value="1"/>
</dbReference>
<dbReference type="InterPro" id="IPR017441">
    <property type="entry name" value="Protein_kinase_ATP_BS"/>
</dbReference>
<keyword evidence="7" id="KW-0732">Signal</keyword>
<dbReference type="EMBL" id="LFYR01001803">
    <property type="protein sequence ID" value="KMZ59247.1"/>
    <property type="molecule type" value="Genomic_DNA"/>
</dbReference>
<proteinExistence type="predicted"/>
<dbReference type="Proteomes" id="UP000036987">
    <property type="component" value="Unassembled WGS sequence"/>
</dbReference>
<dbReference type="PANTHER" id="PTHR45974:SF242">
    <property type="entry name" value="LEUCINE-RICH REPEAT PROTEIN KINASE FAMILY PROTEIN"/>
    <property type="match status" value="1"/>
</dbReference>
<evidence type="ECO:0000256" key="5">
    <source>
        <dbReference type="ARBA" id="ARBA00022679"/>
    </source>
</evidence>
<keyword evidence="13 17" id="KW-0472">Membrane</keyword>
<keyword evidence="11 16" id="KW-0067">ATP-binding</keyword>
<dbReference type="OMA" id="DNTTICN"/>
<dbReference type="FunFam" id="3.30.200.20:FF:000394">
    <property type="entry name" value="Leucine-rich repeat receptor-like protein kinase"/>
    <property type="match status" value="1"/>
</dbReference>
<evidence type="ECO:0000256" key="13">
    <source>
        <dbReference type="ARBA" id="ARBA00023136"/>
    </source>
</evidence>